<evidence type="ECO:0000256" key="1">
    <source>
        <dbReference type="SAM" id="MobiDB-lite"/>
    </source>
</evidence>
<keyword evidence="3" id="KW-1185">Reference proteome</keyword>
<reference evidence="2" key="1">
    <citation type="journal article" date="2019" name="bioRxiv">
        <title>The Genome of the Zebra Mussel, Dreissena polymorpha: A Resource for Invasive Species Research.</title>
        <authorList>
            <person name="McCartney M.A."/>
            <person name="Auch B."/>
            <person name="Kono T."/>
            <person name="Mallez S."/>
            <person name="Zhang Y."/>
            <person name="Obille A."/>
            <person name="Becker A."/>
            <person name="Abrahante J.E."/>
            <person name="Garbe J."/>
            <person name="Badalamenti J.P."/>
            <person name="Herman A."/>
            <person name="Mangelson H."/>
            <person name="Liachko I."/>
            <person name="Sullivan S."/>
            <person name="Sone E.D."/>
            <person name="Koren S."/>
            <person name="Silverstein K.A.T."/>
            <person name="Beckman K.B."/>
            <person name="Gohl D.M."/>
        </authorList>
    </citation>
    <scope>NUCLEOTIDE SEQUENCE</scope>
    <source>
        <strain evidence="2">Duluth1</strain>
        <tissue evidence="2">Whole animal</tissue>
    </source>
</reference>
<name>A0A9D4N4Z0_DREPO</name>
<evidence type="ECO:0000313" key="2">
    <source>
        <dbReference type="EMBL" id="KAH3887364.1"/>
    </source>
</evidence>
<reference evidence="2" key="2">
    <citation type="submission" date="2020-11" db="EMBL/GenBank/DDBJ databases">
        <authorList>
            <person name="McCartney M.A."/>
            <person name="Auch B."/>
            <person name="Kono T."/>
            <person name="Mallez S."/>
            <person name="Becker A."/>
            <person name="Gohl D.M."/>
            <person name="Silverstein K.A.T."/>
            <person name="Koren S."/>
            <person name="Bechman K.B."/>
            <person name="Herman A."/>
            <person name="Abrahante J.E."/>
            <person name="Garbe J."/>
        </authorList>
    </citation>
    <scope>NUCLEOTIDE SEQUENCE</scope>
    <source>
        <strain evidence="2">Duluth1</strain>
        <tissue evidence="2">Whole animal</tissue>
    </source>
</reference>
<sequence length="75" mass="8842">MSTQSTPVEWSFVEVKYALHRFGEMREPASYKRIFKVLLTGVIQEDSRSALDWRHTDRQSKCPRPASYRQKVEVP</sequence>
<evidence type="ECO:0000313" key="3">
    <source>
        <dbReference type="Proteomes" id="UP000828390"/>
    </source>
</evidence>
<proteinExistence type="predicted"/>
<protein>
    <submittedName>
        <fullName evidence="2">Uncharacterized protein</fullName>
    </submittedName>
</protein>
<dbReference type="AlphaFoldDB" id="A0A9D4N4Z0"/>
<comment type="caution">
    <text evidence="2">The sequence shown here is derived from an EMBL/GenBank/DDBJ whole genome shotgun (WGS) entry which is preliminary data.</text>
</comment>
<feature type="region of interest" description="Disordered" evidence="1">
    <location>
        <begin position="53"/>
        <end position="75"/>
    </location>
</feature>
<accession>A0A9D4N4Z0</accession>
<dbReference type="EMBL" id="JAIWYP010000001">
    <property type="protein sequence ID" value="KAH3887364.1"/>
    <property type="molecule type" value="Genomic_DNA"/>
</dbReference>
<gene>
    <name evidence="2" type="ORF">DPMN_011380</name>
</gene>
<organism evidence="2 3">
    <name type="scientific">Dreissena polymorpha</name>
    <name type="common">Zebra mussel</name>
    <name type="synonym">Mytilus polymorpha</name>
    <dbReference type="NCBI Taxonomy" id="45954"/>
    <lineage>
        <taxon>Eukaryota</taxon>
        <taxon>Metazoa</taxon>
        <taxon>Spiralia</taxon>
        <taxon>Lophotrochozoa</taxon>
        <taxon>Mollusca</taxon>
        <taxon>Bivalvia</taxon>
        <taxon>Autobranchia</taxon>
        <taxon>Heteroconchia</taxon>
        <taxon>Euheterodonta</taxon>
        <taxon>Imparidentia</taxon>
        <taxon>Neoheterodontei</taxon>
        <taxon>Myida</taxon>
        <taxon>Dreissenoidea</taxon>
        <taxon>Dreissenidae</taxon>
        <taxon>Dreissena</taxon>
    </lineage>
</organism>
<dbReference type="Proteomes" id="UP000828390">
    <property type="component" value="Unassembled WGS sequence"/>
</dbReference>